<comment type="cofactor">
    <cofactor evidence="1 8">
        <name>thiamine diphosphate</name>
        <dbReference type="ChEBI" id="CHEBI:58937"/>
    </cofactor>
</comment>
<dbReference type="InterPro" id="IPR005474">
    <property type="entry name" value="Transketolase_N"/>
</dbReference>
<reference evidence="13 14" key="1">
    <citation type="submission" date="2021-01" db="EMBL/GenBank/DDBJ databases">
        <title>Whole genome shotgun sequence of Plantactinospora mayteni NBRC 109088.</title>
        <authorList>
            <person name="Komaki H."/>
            <person name="Tamura T."/>
        </authorList>
    </citation>
    <scope>NUCLEOTIDE SEQUENCE [LARGE SCALE GENOMIC DNA]</scope>
    <source>
        <strain evidence="13 14">NBRC 109088</strain>
    </source>
</reference>
<evidence type="ECO:0000256" key="4">
    <source>
        <dbReference type="ARBA" id="ARBA00023002"/>
    </source>
</evidence>
<dbReference type="CDD" id="cd02017">
    <property type="entry name" value="TPP_E1_EcPDC_like"/>
    <property type="match status" value="1"/>
</dbReference>
<dbReference type="InterPro" id="IPR041621">
    <property type="entry name" value="PDH_E1_M"/>
</dbReference>
<dbReference type="PIRSF" id="PIRSF000156">
    <property type="entry name" value="Pyruvate_dh_E1"/>
    <property type="match status" value="1"/>
</dbReference>
<comment type="function">
    <text evidence="8">Component of the pyruvate dehydrogenase (PDH) complex, that catalyzes the overall conversion of pyruvate to acetyl-CoA and CO(2).</text>
</comment>
<keyword evidence="14" id="KW-1185">Reference proteome</keyword>
<dbReference type="InterPro" id="IPR035807">
    <property type="entry name" value="PDC_E1_N"/>
</dbReference>
<evidence type="ECO:0000313" key="14">
    <source>
        <dbReference type="Proteomes" id="UP000621500"/>
    </source>
</evidence>
<feature type="domain" description="Pyruvate dehydrogenase E1 component middle" evidence="11">
    <location>
        <begin position="496"/>
        <end position="714"/>
    </location>
</feature>
<proteinExistence type="predicted"/>
<comment type="catalytic activity">
    <reaction evidence="7 8">
        <text>N(6)-[(R)-lipoyl]-L-lysyl-[protein] + pyruvate + H(+) = N(6)-[(R)-S(8)-acetyldihydrolipoyl]-L-lysyl-[protein] + CO2</text>
        <dbReference type="Rhea" id="RHEA:19189"/>
        <dbReference type="Rhea" id="RHEA-COMP:10474"/>
        <dbReference type="Rhea" id="RHEA-COMP:10478"/>
        <dbReference type="ChEBI" id="CHEBI:15361"/>
        <dbReference type="ChEBI" id="CHEBI:15378"/>
        <dbReference type="ChEBI" id="CHEBI:16526"/>
        <dbReference type="ChEBI" id="CHEBI:83099"/>
        <dbReference type="ChEBI" id="CHEBI:83111"/>
        <dbReference type="EC" id="1.2.4.1"/>
    </reaction>
</comment>
<dbReference type="PANTHER" id="PTHR43825">
    <property type="entry name" value="PYRUVATE DEHYDROGENASE E1 COMPONENT"/>
    <property type="match status" value="1"/>
</dbReference>
<evidence type="ECO:0000259" key="12">
    <source>
        <dbReference type="Pfam" id="PF22613"/>
    </source>
</evidence>
<dbReference type="SUPFAM" id="SSF52922">
    <property type="entry name" value="TK C-terminal domain-like"/>
    <property type="match status" value="1"/>
</dbReference>
<dbReference type="InterPro" id="IPR055152">
    <property type="entry name" value="Transketolase-like_C_2"/>
</dbReference>
<evidence type="ECO:0000256" key="7">
    <source>
        <dbReference type="ARBA" id="ARBA00051231"/>
    </source>
</evidence>
<feature type="domain" description="Transketolase N-terminal" evidence="10">
    <location>
        <begin position="149"/>
        <end position="311"/>
    </location>
</feature>
<evidence type="ECO:0000256" key="5">
    <source>
        <dbReference type="ARBA" id="ARBA00023052"/>
    </source>
</evidence>
<feature type="region of interest" description="Disordered" evidence="9">
    <location>
        <begin position="1"/>
        <end position="25"/>
    </location>
</feature>
<evidence type="ECO:0000256" key="2">
    <source>
        <dbReference type="ARBA" id="ARBA00012281"/>
    </source>
</evidence>
<keyword evidence="6 8" id="KW-0670">Pyruvate</keyword>
<dbReference type="Proteomes" id="UP000621500">
    <property type="component" value="Unassembled WGS sequence"/>
</dbReference>
<dbReference type="InterPro" id="IPR009014">
    <property type="entry name" value="Transketo_C/PFOR_II"/>
</dbReference>
<keyword evidence="5 8" id="KW-0786">Thiamine pyrophosphate</keyword>
<dbReference type="Pfam" id="PF17831">
    <property type="entry name" value="PDH_E1_M"/>
    <property type="match status" value="1"/>
</dbReference>
<dbReference type="InterPro" id="IPR029061">
    <property type="entry name" value="THDP-binding"/>
</dbReference>
<dbReference type="InterPro" id="IPR051157">
    <property type="entry name" value="PDH/Transketolase"/>
</dbReference>
<dbReference type="Gene3D" id="3.40.50.920">
    <property type="match status" value="1"/>
</dbReference>
<evidence type="ECO:0000259" key="10">
    <source>
        <dbReference type="Pfam" id="PF00456"/>
    </source>
</evidence>
<evidence type="ECO:0000256" key="8">
    <source>
        <dbReference type="PIRNR" id="PIRNR000156"/>
    </source>
</evidence>
<dbReference type="Pfam" id="PF00456">
    <property type="entry name" value="Transketolase_N"/>
    <property type="match status" value="1"/>
</dbReference>
<evidence type="ECO:0000259" key="11">
    <source>
        <dbReference type="Pfam" id="PF17831"/>
    </source>
</evidence>
<dbReference type="InterPro" id="IPR004660">
    <property type="entry name" value="PDH_E1"/>
</dbReference>
<dbReference type="SUPFAM" id="SSF52518">
    <property type="entry name" value="Thiamin diphosphate-binding fold (THDP-binding)"/>
    <property type="match status" value="2"/>
</dbReference>
<evidence type="ECO:0000256" key="3">
    <source>
        <dbReference type="ARBA" id="ARBA00017172"/>
    </source>
</evidence>
<dbReference type="Pfam" id="PF22613">
    <property type="entry name" value="Transketolase_C_1"/>
    <property type="match status" value="1"/>
</dbReference>
<evidence type="ECO:0000256" key="1">
    <source>
        <dbReference type="ARBA" id="ARBA00001964"/>
    </source>
</evidence>
<feature type="domain" description="Transketolase-like C-terminal" evidence="12">
    <location>
        <begin position="748"/>
        <end position="871"/>
    </location>
</feature>
<accession>A0ABQ4ELS0</accession>
<dbReference type="Gene3D" id="3.40.50.970">
    <property type="match status" value="2"/>
</dbReference>
<evidence type="ECO:0000256" key="6">
    <source>
        <dbReference type="ARBA" id="ARBA00023317"/>
    </source>
</evidence>
<comment type="caution">
    <text evidence="13">The sequence shown here is derived from an EMBL/GenBank/DDBJ whole genome shotgun (WGS) entry which is preliminary data.</text>
</comment>
<evidence type="ECO:0000256" key="9">
    <source>
        <dbReference type="SAM" id="MobiDB-lite"/>
    </source>
</evidence>
<dbReference type="NCBIfam" id="TIGR00759">
    <property type="entry name" value="aceE"/>
    <property type="match status" value="1"/>
</dbReference>
<gene>
    <name evidence="13" type="primary">aceE</name>
    <name evidence="13" type="ORF">Pma05_22660</name>
</gene>
<evidence type="ECO:0000313" key="13">
    <source>
        <dbReference type="EMBL" id="GIG95693.1"/>
    </source>
</evidence>
<name>A0ABQ4ELS0_9ACTN</name>
<sequence length="918" mass="102417">MATERKRPVISDGLPSQLPDIDPEETSEWVESLDGVIDERGAKRARYVMLRLLERARERQVGVPPLTTTDYINTIPPEQEPWFPGDEHIERRIRAYIRWNAAMLVHRAQRPEIGVGGHISTYASSASLYEVGFNHFFRGKNHPGGGDQIFYQGHGSPGMYARAFMEGRLTEDQLDGFRQELSHPGGGLPSYPHPRLMPDFWEFPTVSMGLGGINAIYQARFNRYLHHRGIKDTSDQHVWAFLGDGEMDEVESLGAIGAAAREELDNLTFVINCNLQRLDGPVRGNGKVIQELEAFFRGAGWNVIKVVWGREWDPLLAADTDGALVNLMNTTPDGDYQTYKAESGAYVREHFFGRDPRTRKMVEGLSDDEIWNLKRGGHDYRKLYAAYQAALNHTGQPTVILAKTIKGWTLGSSFEARNATHQMKKLTLDDLKSFRDRLYLDIPDSTLDANPYLPPYYHPGEKSEEAEYLRERRQQLGGYLPSRRTEWAPLPVPGEERFADVKKGSGKQKIATTMAFVRLLKDVMKDREFGKRFVPIIPDEARTFGMDSLFPTQKIYSPHGQKYTSVDRELFLSYKEATTGQILHEGINEAGSVASFTAAGSSYATHGEPMIPLYIFYSMFGFQRTGDAFWAAADQMARGFVLGATAGRTTLNGEGLQHEDGHSHLIAATNPAVVAYDPAFAFEIAHIFENGLHRMYGERPENVFYYLTVYNEPLVQPAEPENVDVEGLLKGIYRYSPAPPVGGQDGGDAPRANILASGTGMQWALKAQHLLAQDWGVAADVWSVTSWTELRRDAVECEEYNLLHPGDEPRVPYVQRKLADADGPVVAVSDWMRAVPDLISRWIPGDYTSLGTDGFGLSDTRHALRRHFHVDAESVTVAALRQLARRGVVPPSVPAEAAKKYAIDDIAAAPVGETGGDS</sequence>
<dbReference type="PANTHER" id="PTHR43825:SF3">
    <property type="entry name" value="PYRUVATE DEHYDROGENASE E1 COMPONENT"/>
    <property type="match status" value="1"/>
</dbReference>
<dbReference type="RefSeq" id="WP_203857285.1">
    <property type="nucleotide sequence ID" value="NZ_BAAAZQ010000007.1"/>
</dbReference>
<organism evidence="13 14">
    <name type="scientific">Plantactinospora mayteni</name>
    <dbReference type="NCBI Taxonomy" id="566021"/>
    <lineage>
        <taxon>Bacteria</taxon>
        <taxon>Bacillati</taxon>
        <taxon>Actinomycetota</taxon>
        <taxon>Actinomycetes</taxon>
        <taxon>Micromonosporales</taxon>
        <taxon>Micromonosporaceae</taxon>
        <taxon>Plantactinospora</taxon>
    </lineage>
</organism>
<dbReference type="EC" id="1.2.4.1" evidence="2 8"/>
<keyword evidence="4 8" id="KW-0560">Oxidoreductase</keyword>
<protein>
    <recommendedName>
        <fullName evidence="3 8">Pyruvate dehydrogenase E1 component</fullName>
        <ecNumber evidence="2 8">1.2.4.1</ecNumber>
    </recommendedName>
</protein>
<dbReference type="EMBL" id="BONX01000012">
    <property type="protein sequence ID" value="GIG95693.1"/>
    <property type="molecule type" value="Genomic_DNA"/>
</dbReference>